<keyword evidence="1" id="KW-1133">Transmembrane helix</keyword>
<dbReference type="AlphaFoldDB" id="A0A392V8H4"/>
<sequence length="49" mass="5278">MCPLAASSRNFRKFSQSEAALGIVSFASMIGSPCVRILAHTDVLKPGRR</sequence>
<name>A0A392V8H4_9FABA</name>
<dbReference type="EMBL" id="LXQA011094269">
    <property type="protein sequence ID" value="MCI84574.1"/>
    <property type="molecule type" value="Genomic_DNA"/>
</dbReference>
<keyword evidence="1" id="KW-0472">Membrane</keyword>
<proteinExistence type="predicted"/>
<feature type="non-terminal residue" evidence="2">
    <location>
        <position position="49"/>
    </location>
</feature>
<organism evidence="2 3">
    <name type="scientific">Trifolium medium</name>
    <dbReference type="NCBI Taxonomy" id="97028"/>
    <lineage>
        <taxon>Eukaryota</taxon>
        <taxon>Viridiplantae</taxon>
        <taxon>Streptophyta</taxon>
        <taxon>Embryophyta</taxon>
        <taxon>Tracheophyta</taxon>
        <taxon>Spermatophyta</taxon>
        <taxon>Magnoliopsida</taxon>
        <taxon>eudicotyledons</taxon>
        <taxon>Gunneridae</taxon>
        <taxon>Pentapetalae</taxon>
        <taxon>rosids</taxon>
        <taxon>fabids</taxon>
        <taxon>Fabales</taxon>
        <taxon>Fabaceae</taxon>
        <taxon>Papilionoideae</taxon>
        <taxon>50 kb inversion clade</taxon>
        <taxon>NPAAA clade</taxon>
        <taxon>Hologalegina</taxon>
        <taxon>IRL clade</taxon>
        <taxon>Trifolieae</taxon>
        <taxon>Trifolium</taxon>
    </lineage>
</organism>
<keyword evidence="3" id="KW-1185">Reference proteome</keyword>
<evidence type="ECO:0000313" key="3">
    <source>
        <dbReference type="Proteomes" id="UP000265520"/>
    </source>
</evidence>
<keyword evidence="1" id="KW-0812">Transmembrane</keyword>
<protein>
    <submittedName>
        <fullName evidence="2">Uncharacterized protein</fullName>
    </submittedName>
</protein>
<evidence type="ECO:0000256" key="1">
    <source>
        <dbReference type="SAM" id="Phobius"/>
    </source>
</evidence>
<comment type="caution">
    <text evidence="2">The sequence shown here is derived from an EMBL/GenBank/DDBJ whole genome shotgun (WGS) entry which is preliminary data.</text>
</comment>
<dbReference type="Proteomes" id="UP000265520">
    <property type="component" value="Unassembled WGS sequence"/>
</dbReference>
<feature type="transmembrane region" description="Helical" evidence="1">
    <location>
        <begin position="20"/>
        <end position="39"/>
    </location>
</feature>
<evidence type="ECO:0000313" key="2">
    <source>
        <dbReference type="EMBL" id="MCI84574.1"/>
    </source>
</evidence>
<reference evidence="2 3" key="1">
    <citation type="journal article" date="2018" name="Front. Plant Sci.">
        <title>Red Clover (Trifolium pratense) and Zigzag Clover (T. medium) - A Picture of Genomic Similarities and Differences.</title>
        <authorList>
            <person name="Dluhosova J."/>
            <person name="Istvanek J."/>
            <person name="Nedelnik J."/>
            <person name="Repkova J."/>
        </authorList>
    </citation>
    <scope>NUCLEOTIDE SEQUENCE [LARGE SCALE GENOMIC DNA]</scope>
    <source>
        <strain evidence="3">cv. 10/8</strain>
        <tissue evidence="2">Leaf</tissue>
    </source>
</reference>
<accession>A0A392V8H4</accession>